<accession>A0A1I6SQI7</accession>
<dbReference type="GO" id="GO:0009279">
    <property type="term" value="C:cell outer membrane"/>
    <property type="evidence" value="ECO:0007669"/>
    <property type="project" value="UniProtKB-SubCell"/>
</dbReference>
<dbReference type="GO" id="GO:0009986">
    <property type="term" value="C:cell surface"/>
    <property type="evidence" value="ECO:0007669"/>
    <property type="project" value="UniProtKB-SubCell"/>
</dbReference>
<evidence type="ECO:0000313" key="15">
    <source>
        <dbReference type="Proteomes" id="UP000182827"/>
    </source>
</evidence>
<dbReference type="InterPro" id="IPR011049">
    <property type="entry name" value="Serralysin-like_metalloprot_C"/>
</dbReference>
<evidence type="ECO:0000256" key="4">
    <source>
        <dbReference type="ARBA" id="ARBA00022448"/>
    </source>
</evidence>
<dbReference type="Gene3D" id="3.30.1300.30">
    <property type="entry name" value="GSPII I/J protein-like"/>
    <property type="match status" value="1"/>
</dbReference>
<feature type="domain" description="Trimeric autotransporter adhesin YadA-like C-terminal membrane anchor" evidence="12">
    <location>
        <begin position="296"/>
        <end position="356"/>
    </location>
</feature>
<keyword evidence="4" id="KW-0813">Transport</keyword>
<dbReference type="SUPFAM" id="SSF54523">
    <property type="entry name" value="Pili subunits"/>
    <property type="match status" value="1"/>
</dbReference>
<dbReference type="AlphaFoldDB" id="A0A1I6SQI7"/>
<evidence type="ECO:0000256" key="3">
    <source>
        <dbReference type="ARBA" id="ARBA00005848"/>
    </source>
</evidence>
<sequence>MRIIFRKVLNKLLYHHVDASKDDDKIEQGQMPHIAIQQIHHLGSFAQIETIKTPKLLLLSIMLAMGSSTLANAGNSHQSHGNGYGHHPKPHHSSGIKGPKGDTGATGFSAYELAVNEGYTGTVREWLASLIGDDPYVEIESHQFNTGPKPTATGRGAIAIGTATNVSGRQSIGLGVNNNITGGNSGAIGNNNNVSGNNTYVLGNNVTTTANNSVVLGRGSTSNRDNTVSVGAAGAERQITNVAAGTQDTDAVNVVQMRQANASINSRVDALNRNMSEFEDETHAAVASSLAIASLPQPTEAGYSMLSVGAGTWENKQGFAVGVSGITENNKFIYKAAATTNTEGDFGGGAAVGWQWK</sequence>
<evidence type="ECO:0000256" key="1">
    <source>
        <dbReference type="ARBA" id="ARBA00004241"/>
    </source>
</evidence>
<evidence type="ECO:0000259" key="13">
    <source>
        <dbReference type="Pfam" id="PF05662"/>
    </source>
</evidence>
<comment type="similarity">
    <text evidence="3">Belongs to the autotransporter-2 (AT-2) (TC 1.B.40) family.</text>
</comment>
<evidence type="ECO:0000259" key="12">
    <source>
        <dbReference type="Pfam" id="PF03895"/>
    </source>
</evidence>
<dbReference type="GO" id="GO:0015031">
    <property type="term" value="P:protein transport"/>
    <property type="evidence" value="ECO:0007669"/>
    <property type="project" value="UniProtKB-KW"/>
</dbReference>
<evidence type="ECO:0000256" key="2">
    <source>
        <dbReference type="ARBA" id="ARBA00004442"/>
    </source>
</evidence>
<keyword evidence="9" id="KW-0472">Membrane</keyword>
<comment type="subcellular location">
    <subcellularLocation>
        <location evidence="2">Cell outer membrane</location>
    </subcellularLocation>
    <subcellularLocation>
        <location evidence="1">Cell surface</location>
    </subcellularLocation>
</comment>
<keyword evidence="10" id="KW-0998">Cell outer membrane</keyword>
<reference evidence="15" key="1">
    <citation type="submission" date="2016-10" db="EMBL/GenBank/DDBJ databases">
        <authorList>
            <person name="Varghese N."/>
            <person name="Submissions S."/>
        </authorList>
    </citation>
    <scope>NUCLEOTIDE SEQUENCE [LARGE SCALE GENOMIC DNA]</scope>
    <source>
        <strain evidence="15">ANC 5076</strain>
    </source>
</reference>
<keyword evidence="15" id="KW-1185">Reference proteome</keyword>
<keyword evidence="6" id="KW-0812">Transmembrane</keyword>
<evidence type="ECO:0000256" key="10">
    <source>
        <dbReference type="ARBA" id="ARBA00023237"/>
    </source>
</evidence>
<evidence type="ECO:0000256" key="6">
    <source>
        <dbReference type="ARBA" id="ARBA00022692"/>
    </source>
</evidence>
<dbReference type="EMBL" id="FOZU01000008">
    <property type="protein sequence ID" value="SFS79176.1"/>
    <property type="molecule type" value="Genomic_DNA"/>
</dbReference>
<evidence type="ECO:0000256" key="7">
    <source>
        <dbReference type="ARBA" id="ARBA00022729"/>
    </source>
</evidence>
<feature type="region of interest" description="Disordered" evidence="11">
    <location>
        <begin position="73"/>
        <end position="98"/>
    </location>
</feature>
<keyword evidence="8" id="KW-0653">Protein transport</keyword>
<proteinExistence type="inferred from homology"/>
<gene>
    <name evidence="14" type="ORF">SAMN05444586_100854</name>
</gene>
<evidence type="ECO:0000256" key="11">
    <source>
        <dbReference type="SAM" id="MobiDB-lite"/>
    </source>
</evidence>
<dbReference type="Pfam" id="PF05662">
    <property type="entry name" value="YadA_stalk"/>
    <property type="match status" value="1"/>
</dbReference>
<evidence type="ECO:0000256" key="8">
    <source>
        <dbReference type="ARBA" id="ARBA00022927"/>
    </source>
</evidence>
<dbReference type="InterPro" id="IPR005594">
    <property type="entry name" value="YadA_C"/>
</dbReference>
<evidence type="ECO:0000256" key="5">
    <source>
        <dbReference type="ARBA" id="ARBA00022452"/>
    </source>
</evidence>
<dbReference type="InterPro" id="IPR045584">
    <property type="entry name" value="Pilin-like"/>
</dbReference>
<keyword evidence="5" id="KW-1134">Transmembrane beta strand</keyword>
<dbReference type="RefSeq" id="WP_081410427.1">
    <property type="nucleotide sequence ID" value="NZ_FOZU01000008.1"/>
</dbReference>
<organism evidence="14 15">
    <name type="scientific">Acinetobacter bohemicus</name>
    <dbReference type="NCBI Taxonomy" id="1435036"/>
    <lineage>
        <taxon>Bacteria</taxon>
        <taxon>Pseudomonadati</taxon>
        <taxon>Pseudomonadota</taxon>
        <taxon>Gammaproteobacteria</taxon>
        <taxon>Moraxellales</taxon>
        <taxon>Moraxellaceae</taxon>
        <taxon>Acinetobacter</taxon>
    </lineage>
</organism>
<dbReference type="InterPro" id="IPR008635">
    <property type="entry name" value="Coiled_stalk_dom"/>
</dbReference>
<dbReference type="Pfam" id="PF03895">
    <property type="entry name" value="YadA_anchor"/>
    <property type="match status" value="1"/>
</dbReference>
<name>A0A1I6SQI7_9GAMM</name>
<protein>
    <submittedName>
        <fullName evidence="14">Coiled stalk of trimeric autotransporter adhesin</fullName>
    </submittedName>
</protein>
<dbReference type="Proteomes" id="UP000182827">
    <property type="component" value="Unassembled WGS sequence"/>
</dbReference>
<evidence type="ECO:0000313" key="14">
    <source>
        <dbReference type="EMBL" id="SFS79176.1"/>
    </source>
</evidence>
<evidence type="ECO:0000256" key="9">
    <source>
        <dbReference type="ARBA" id="ARBA00023136"/>
    </source>
</evidence>
<keyword evidence="7" id="KW-0732">Signal</keyword>
<feature type="domain" description="Trimeric autotransporter adhesin YadA-like stalk" evidence="13">
    <location>
        <begin position="238"/>
        <end position="275"/>
    </location>
</feature>
<dbReference type="Gene3D" id="2.150.10.10">
    <property type="entry name" value="Serralysin-like metalloprotease, C-terminal"/>
    <property type="match status" value="1"/>
</dbReference>
<dbReference type="SUPFAM" id="SSF101967">
    <property type="entry name" value="Adhesin YadA, collagen-binding domain"/>
    <property type="match status" value="1"/>
</dbReference>